<protein>
    <submittedName>
        <fullName evidence="2">Uncharacterized protein</fullName>
    </submittedName>
</protein>
<evidence type="ECO:0000256" key="1">
    <source>
        <dbReference type="SAM" id="Phobius"/>
    </source>
</evidence>
<dbReference type="VEuPathDB" id="FungiDB:RhiirA1_441029"/>
<keyword evidence="1" id="KW-1133">Transmembrane helix</keyword>
<keyword evidence="3" id="KW-1185">Reference proteome</keyword>
<organism evidence="2 3">
    <name type="scientific">Rhizophagus irregularis</name>
    <dbReference type="NCBI Taxonomy" id="588596"/>
    <lineage>
        <taxon>Eukaryota</taxon>
        <taxon>Fungi</taxon>
        <taxon>Fungi incertae sedis</taxon>
        <taxon>Mucoromycota</taxon>
        <taxon>Glomeromycotina</taxon>
        <taxon>Glomeromycetes</taxon>
        <taxon>Glomerales</taxon>
        <taxon>Glomeraceae</taxon>
        <taxon>Rhizophagus</taxon>
    </lineage>
</organism>
<gene>
    <name evidence="2" type="ORF">RhiirA4_481823</name>
</gene>
<name>A0A2I1HK43_9GLOM</name>
<reference evidence="2 3" key="1">
    <citation type="submission" date="2015-10" db="EMBL/GenBank/DDBJ databases">
        <title>Genome analyses suggest a sexual origin of heterokaryosis in a supposedly ancient asexual fungus.</title>
        <authorList>
            <person name="Ropars J."/>
            <person name="Sedzielewska K."/>
            <person name="Noel J."/>
            <person name="Charron P."/>
            <person name="Farinelli L."/>
            <person name="Marton T."/>
            <person name="Kruger M."/>
            <person name="Pelin A."/>
            <person name="Brachmann A."/>
            <person name="Corradi N."/>
        </authorList>
    </citation>
    <scope>NUCLEOTIDE SEQUENCE [LARGE SCALE GENOMIC DNA]</scope>
    <source>
        <strain evidence="2 3">A4</strain>
    </source>
</reference>
<proteinExistence type="predicted"/>
<keyword evidence="1" id="KW-0472">Membrane</keyword>
<accession>A0A2I1HK43</accession>
<dbReference type="AlphaFoldDB" id="A0A2I1HK43"/>
<comment type="caution">
    <text evidence="2">The sequence shown here is derived from an EMBL/GenBank/DDBJ whole genome shotgun (WGS) entry which is preliminary data.</text>
</comment>
<dbReference type="EMBL" id="LLXI01003444">
    <property type="protein sequence ID" value="PKY59242.1"/>
    <property type="molecule type" value="Genomic_DNA"/>
</dbReference>
<evidence type="ECO:0000313" key="3">
    <source>
        <dbReference type="Proteomes" id="UP000234323"/>
    </source>
</evidence>
<feature type="transmembrane region" description="Helical" evidence="1">
    <location>
        <begin position="160"/>
        <end position="179"/>
    </location>
</feature>
<evidence type="ECO:0000313" key="2">
    <source>
        <dbReference type="EMBL" id="PKY59242.1"/>
    </source>
</evidence>
<dbReference type="VEuPathDB" id="FungiDB:RhiirFUN_011254"/>
<sequence length="184" mass="21500">MNVKKLKNAKSSSDKTTCPLCQFTDNSTLLYTKNKLSLYQRQLHPNNRLVPHIQQSLLDNISDTQLIYEPFNEELFVKIFSNEESFTYISYLKKYKCIFTGEAGYNRLGYLFDCKDWGEKNHISGTKAYVFMESEKRKKDVSFIWSDFIATRIRDGKKPLILHSLKLVVSFTISTGYFIQSQDE</sequence>
<dbReference type="Proteomes" id="UP000234323">
    <property type="component" value="Unassembled WGS sequence"/>
</dbReference>
<dbReference type="VEuPathDB" id="FungiDB:FUN_008964"/>
<keyword evidence="1" id="KW-0812">Transmembrane</keyword>